<dbReference type="InterPro" id="IPR027417">
    <property type="entry name" value="P-loop_NTPase"/>
</dbReference>
<dbReference type="InterPro" id="IPR017911">
    <property type="entry name" value="MacB-like_ATP-bd"/>
</dbReference>
<keyword evidence="2" id="KW-0547">Nucleotide-binding</keyword>
<dbReference type="InterPro" id="IPR003593">
    <property type="entry name" value="AAA+_ATPase"/>
</dbReference>
<evidence type="ECO:0000256" key="2">
    <source>
        <dbReference type="ARBA" id="ARBA00022741"/>
    </source>
</evidence>
<name>A0A7T4JV74_9CORY</name>
<evidence type="ECO:0000256" key="3">
    <source>
        <dbReference type="ARBA" id="ARBA00022840"/>
    </source>
</evidence>
<dbReference type="Pfam" id="PF00005">
    <property type="entry name" value="ABC_tran"/>
    <property type="match status" value="1"/>
</dbReference>
<organism evidence="5 6">
    <name type="scientific">Corynebacterium glucuronolyticum</name>
    <dbReference type="NCBI Taxonomy" id="39791"/>
    <lineage>
        <taxon>Bacteria</taxon>
        <taxon>Bacillati</taxon>
        <taxon>Actinomycetota</taxon>
        <taxon>Actinomycetes</taxon>
        <taxon>Mycobacteriales</taxon>
        <taxon>Corynebacteriaceae</taxon>
        <taxon>Corynebacterium</taxon>
    </lineage>
</organism>
<dbReference type="RefSeq" id="WP_084036017.1">
    <property type="nucleotide sequence ID" value="NZ_CP066007.1"/>
</dbReference>
<dbReference type="GO" id="GO:0098796">
    <property type="term" value="C:membrane protein complex"/>
    <property type="evidence" value="ECO:0007669"/>
    <property type="project" value="UniProtKB-ARBA"/>
</dbReference>
<protein>
    <submittedName>
        <fullName evidence="5">ABC transporter ATP-binding protein</fullName>
    </submittedName>
</protein>
<gene>
    <name evidence="5" type="ORF">I6I10_01390</name>
</gene>
<dbReference type="SUPFAM" id="SSF52540">
    <property type="entry name" value="P-loop containing nucleoside triphosphate hydrolases"/>
    <property type="match status" value="1"/>
</dbReference>
<sequence>MTTPILAAEQITKAFNSATVLRGIDLHVAPGEKVAIMGPSGSGKSTFLNCLAGILTPTSGTVTFQGKVISSASDAQRSALRLRDFGFIFQDSMLIPELPARENVALPLRLTGVKTSDALDRADALLHHVGLGEHSHKLPAELSGGQAQRVAIARGLVHQPSVVFADEPTGALDQASGHQAMQLITLTLSHYGGALVLVTHDTKVARWCDRLVEIRDGFIHSDQTLRRHEEEN</sequence>
<dbReference type="PANTHER" id="PTHR24220:SF685">
    <property type="entry name" value="ABC TRANSPORTER RELATED"/>
    <property type="match status" value="1"/>
</dbReference>
<dbReference type="GO" id="GO:0016887">
    <property type="term" value="F:ATP hydrolysis activity"/>
    <property type="evidence" value="ECO:0007669"/>
    <property type="project" value="InterPro"/>
</dbReference>
<dbReference type="InterPro" id="IPR003439">
    <property type="entry name" value="ABC_transporter-like_ATP-bd"/>
</dbReference>
<dbReference type="Proteomes" id="UP000596145">
    <property type="component" value="Chromosome"/>
</dbReference>
<evidence type="ECO:0000313" key="5">
    <source>
        <dbReference type="EMBL" id="QQB46634.1"/>
    </source>
</evidence>
<evidence type="ECO:0000313" key="6">
    <source>
        <dbReference type="Proteomes" id="UP000596145"/>
    </source>
</evidence>
<reference evidence="5 6" key="1">
    <citation type="submission" date="2020-12" db="EMBL/GenBank/DDBJ databases">
        <title>FDA dAtabase for Regulatory Grade micrObial Sequences (FDA-ARGOS): Supporting development and validation of Infectious Disease Dx tests.</title>
        <authorList>
            <person name="Sproer C."/>
            <person name="Gronow S."/>
            <person name="Severitt S."/>
            <person name="Schroder I."/>
            <person name="Tallon L."/>
            <person name="Sadzewicz L."/>
            <person name="Zhao X."/>
            <person name="Boylan J."/>
            <person name="Ott S."/>
            <person name="Bowen H."/>
            <person name="Vavikolanu K."/>
            <person name="Mehta A."/>
            <person name="Aluvathingal J."/>
            <person name="Nadendla S."/>
            <person name="Lowell S."/>
            <person name="Myers T."/>
            <person name="Yan Y."/>
            <person name="Sichtig H."/>
        </authorList>
    </citation>
    <scope>NUCLEOTIDE SEQUENCE [LARGE SCALE GENOMIC DNA]</scope>
    <source>
        <strain evidence="5 6">FDAARGOS_1053</strain>
    </source>
</reference>
<dbReference type="FunFam" id="3.40.50.300:FF:000032">
    <property type="entry name" value="Export ABC transporter ATP-binding protein"/>
    <property type="match status" value="1"/>
</dbReference>
<feature type="domain" description="ABC transporter" evidence="4">
    <location>
        <begin position="6"/>
        <end position="232"/>
    </location>
</feature>
<keyword evidence="1" id="KW-0813">Transport</keyword>
<dbReference type="InterPro" id="IPR015854">
    <property type="entry name" value="ABC_transpr_LolD-like"/>
</dbReference>
<accession>A0A7T4JV74</accession>
<dbReference type="OrthoDB" id="9802264at2"/>
<evidence type="ECO:0000259" key="4">
    <source>
        <dbReference type="PROSITE" id="PS50893"/>
    </source>
</evidence>
<proteinExistence type="predicted"/>
<evidence type="ECO:0000256" key="1">
    <source>
        <dbReference type="ARBA" id="ARBA00022448"/>
    </source>
</evidence>
<dbReference type="PANTHER" id="PTHR24220">
    <property type="entry name" value="IMPORT ATP-BINDING PROTEIN"/>
    <property type="match status" value="1"/>
</dbReference>
<dbReference type="SMART" id="SM00382">
    <property type="entry name" value="AAA"/>
    <property type="match status" value="1"/>
</dbReference>
<dbReference type="CDD" id="cd03255">
    <property type="entry name" value="ABC_MJ0796_LolCDE_FtsE"/>
    <property type="match status" value="1"/>
</dbReference>
<dbReference type="EMBL" id="CP066007">
    <property type="protein sequence ID" value="QQB46634.1"/>
    <property type="molecule type" value="Genomic_DNA"/>
</dbReference>
<dbReference type="GeneID" id="92759038"/>
<dbReference type="GO" id="GO:0022857">
    <property type="term" value="F:transmembrane transporter activity"/>
    <property type="evidence" value="ECO:0007669"/>
    <property type="project" value="TreeGrafter"/>
</dbReference>
<dbReference type="GO" id="GO:0005886">
    <property type="term" value="C:plasma membrane"/>
    <property type="evidence" value="ECO:0007669"/>
    <property type="project" value="TreeGrafter"/>
</dbReference>
<dbReference type="PROSITE" id="PS00211">
    <property type="entry name" value="ABC_TRANSPORTER_1"/>
    <property type="match status" value="1"/>
</dbReference>
<keyword evidence="3 5" id="KW-0067">ATP-binding</keyword>
<dbReference type="AlphaFoldDB" id="A0A7T4JV74"/>
<dbReference type="GO" id="GO:0005524">
    <property type="term" value="F:ATP binding"/>
    <property type="evidence" value="ECO:0007669"/>
    <property type="project" value="UniProtKB-KW"/>
</dbReference>
<dbReference type="Gene3D" id="3.40.50.300">
    <property type="entry name" value="P-loop containing nucleotide triphosphate hydrolases"/>
    <property type="match status" value="1"/>
</dbReference>
<dbReference type="InterPro" id="IPR017871">
    <property type="entry name" value="ABC_transporter-like_CS"/>
</dbReference>
<dbReference type="PROSITE" id="PS50893">
    <property type="entry name" value="ABC_TRANSPORTER_2"/>
    <property type="match status" value="1"/>
</dbReference>